<name>A0ABQ3BAK7_9GAMM</name>
<dbReference type="EMBL" id="BMYZ01000005">
    <property type="protein sequence ID" value="GGY88465.1"/>
    <property type="molecule type" value="Genomic_DNA"/>
</dbReference>
<dbReference type="RefSeq" id="WP_189421369.1">
    <property type="nucleotide sequence ID" value="NZ_BMYZ01000005.1"/>
</dbReference>
<dbReference type="PANTHER" id="PTHR17490:SF18">
    <property type="entry name" value="THREONYLCARBAMOYL-AMP SYNTHASE"/>
    <property type="match status" value="1"/>
</dbReference>
<evidence type="ECO:0000256" key="3">
    <source>
        <dbReference type="ARBA" id="ARBA00022679"/>
    </source>
</evidence>
<reference evidence="12" key="1">
    <citation type="journal article" date="2019" name="Int. J. Syst. Evol. Microbiol.">
        <title>The Global Catalogue of Microorganisms (GCM) 10K type strain sequencing project: providing services to taxonomists for standard genome sequencing and annotation.</title>
        <authorList>
            <consortium name="The Broad Institute Genomics Platform"/>
            <consortium name="The Broad Institute Genome Sequencing Center for Infectious Disease"/>
            <person name="Wu L."/>
            <person name="Ma J."/>
        </authorList>
    </citation>
    <scope>NUCLEOTIDE SEQUENCE [LARGE SCALE GENOMIC DNA]</scope>
    <source>
        <strain evidence="12">KCTC 32239</strain>
    </source>
</reference>
<dbReference type="SUPFAM" id="SSF55821">
    <property type="entry name" value="YrdC/RibB"/>
    <property type="match status" value="1"/>
</dbReference>
<organism evidence="11 12">
    <name type="scientific">Cellvibrio zantedeschiae</name>
    <dbReference type="NCBI Taxonomy" id="1237077"/>
    <lineage>
        <taxon>Bacteria</taxon>
        <taxon>Pseudomonadati</taxon>
        <taxon>Pseudomonadota</taxon>
        <taxon>Gammaproteobacteria</taxon>
        <taxon>Cellvibrionales</taxon>
        <taxon>Cellvibrionaceae</taxon>
        <taxon>Cellvibrio</taxon>
    </lineage>
</organism>
<sequence>MMNWSLNPRVQYAAKQMWQGGVVAYPTEAVWGLGCNPFNEDAVMALLDMKQRPVNKGLILLAADISQFEPFIYHLNDIQRQRIKKTWPGPVTWLVPNNGIAPKWITGDYTGVALRVTDHPVAAGLSRAFGAPIVSTSCNTQGRPPARTGFDVHRYFGDELDAITSGAVGKRANPSEIRDLMTGEVVRAG</sequence>
<comment type="subcellular location">
    <subcellularLocation>
        <location evidence="1 9">Cytoplasm</location>
    </subcellularLocation>
</comment>
<evidence type="ECO:0000256" key="2">
    <source>
        <dbReference type="ARBA" id="ARBA00022490"/>
    </source>
</evidence>
<keyword evidence="7 9" id="KW-0067">ATP-binding</keyword>
<keyword evidence="2 9" id="KW-0963">Cytoplasm</keyword>
<feature type="domain" description="YrdC-like" evidence="10">
    <location>
        <begin position="7"/>
        <end position="189"/>
    </location>
</feature>
<keyword evidence="3 9" id="KW-0808">Transferase</keyword>
<dbReference type="Pfam" id="PF01300">
    <property type="entry name" value="Sua5_yciO_yrdC"/>
    <property type="match status" value="1"/>
</dbReference>
<keyword evidence="12" id="KW-1185">Reference proteome</keyword>
<dbReference type="Proteomes" id="UP000619761">
    <property type="component" value="Unassembled WGS sequence"/>
</dbReference>
<evidence type="ECO:0000256" key="9">
    <source>
        <dbReference type="HAMAP-Rule" id="MF_01852"/>
    </source>
</evidence>
<keyword evidence="6 9" id="KW-0547">Nucleotide-binding</keyword>
<dbReference type="Gene3D" id="3.90.870.10">
    <property type="entry name" value="DHBP synthase"/>
    <property type="match status" value="1"/>
</dbReference>
<comment type="similarity">
    <text evidence="9">Belongs to the SUA5 family. TsaC subfamily.</text>
</comment>
<dbReference type="HAMAP" id="MF_01852">
    <property type="entry name" value="TsaC"/>
    <property type="match status" value="1"/>
</dbReference>
<accession>A0ABQ3BAK7</accession>
<proteinExistence type="inferred from homology"/>
<keyword evidence="4 9" id="KW-0819">tRNA processing</keyword>
<dbReference type="PROSITE" id="PS51163">
    <property type="entry name" value="YRDC"/>
    <property type="match status" value="1"/>
</dbReference>
<evidence type="ECO:0000256" key="1">
    <source>
        <dbReference type="ARBA" id="ARBA00004496"/>
    </source>
</evidence>
<dbReference type="PANTHER" id="PTHR17490">
    <property type="entry name" value="SUA5"/>
    <property type="match status" value="1"/>
</dbReference>
<comment type="caution">
    <text evidence="11">The sequence shown here is derived from an EMBL/GenBank/DDBJ whole genome shotgun (WGS) entry which is preliminary data.</text>
</comment>
<dbReference type="InterPro" id="IPR017945">
    <property type="entry name" value="DHBP_synth_RibB-like_a/b_dom"/>
</dbReference>
<evidence type="ECO:0000256" key="5">
    <source>
        <dbReference type="ARBA" id="ARBA00022695"/>
    </source>
</evidence>
<evidence type="ECO:0000256" key="8">
    <source>
        <dbReference type="ARBA" id="ARBA00048366"/>
    </source>
</evidence>
<keyword evidence="5 9" id="KW-0548">Nucleotidyltransferase</keyword>
<dbReference type="InterPro" id="IPR006070">
    <property type="entry name" value="Sua5-like_dom"/>
</dbReference>
<evidence type="ECO:0000256" key="6">
    <source>
        <dbReference type="ARBA" id="ARBA00022741"/>
    </source>
</evidence>
<evidence type="ECO:0000313" key="12">
    <source>
        <dbReference type="Proteomes" id="UP000619761"/>
    </source>
</evidence>
<gene>
    <name evidence="9 11" type="primary">tsaC</name>
    <name evidence="11" type="ORF">GCM10011613_36890</name>
</gene>
<evidence type="ECO:0000256" key="4">
    <source>
        <dbReference type="ARBA" id="ARBA00022694"/>
    </source>
</evidence>
<dbReference type="InterPro" id="IPR050156">
    <property type="entry name" value="TC-AMP_synthase_SUA5"/>
</dbReference>
<comment type="function">
    <text evidence="9">Required for the formation of a threonylcarbamoyl group on adenosine at position 37 (t(6)A37) in tRNAs that read codons beginning with adenine. Catalyzes the conversion of L-threonine, HCO(3)(-)/CO(2) and ATP to give threonylcarbamoyl-AMP (TC-AMP) as the acyladenylate intermediate, with the release of diphosphate.</text>
</comment>
<evidence type="ECO:0000256" key="7">
    <source>
        <dbReference type="ARBA" id="ARBA00022840"/>
    </source>
</evidence>
<dbReference type="EC" id="2.7.7.87" evidence="9"/>
<dbReference type="InterPro" id="IPR023535">
    <property type="entry name" value="TC-AMP_synthase"/>
</dbReference>
<evidence type="ECO:0000313" key="11">
    <source>
        <dbReference type="EMBL" id="GGY88465.1"/>
    </source>
</evidence>
<evidence type="ECO:0000259" key="10">
    <source>
        <dbReference type="PROSITE" id="PS51163"/>
    </source>
</evidence>
<comment type="catalytic activity">
    <reaction evidence="8 9">
        <text>L-threonine + hydrogencarbonate + ATP = L-threonylcarbamoyladenylate + diphosphate + H2O</text>
        <dbReference type="Rhea" id="RHEA:36407"/>
        <dbReference type="ChEBI" id="CHEBI:15377"/>
        <dbReference type="ChEBI" id="CHEBI:17544"/>
        <dbReference type="ChEBI" id="CHEBI:30616"/>
        <dbReference type="ChEBI" id="CHEBI:33019"/>
        <dbReference type="ChEBI" id="CHEBI:57926"/>
        <dbReference type="ChEBI" id="CHEBI:73682"/>
        <dbReference type="EC" id="2.7.7.87"/>
    </reaction>
</comment>
<protein>
    <recommendedName>
        <fullName evidence="9">Threonylcarbamoyl-AMP synthase</fullName>
        <shortName evidence="9">TC-AMP synthase</shortName>
        <ecNumber evidence="9">2.7.7.87</ecNumber>
    </recommendedName>
    <alternativeName>
        <fullName evidence="9">L-threonylcarbamoyladenylate synthase</fullName>
    </alternativeName>
    <alternativeName>
        <fullName evidence="9">t(6)A37 threonylcarbamoyladenosine biosynthesis protein TsaC</fullName>
    </alternativeName>
    <alternativeName>
        <fullName evidence="9">tRNA threonylcarbamoyladenosine biosynthesis protein TsaC</fullName>
    </alternativeName>
</protein>